<name>A0A832ZVN7_CALS0</name>
<organism evidence="1 2">
    <name type="scientific">Caldiarchaeum subterraneum</name>
    <dbReference type="NCBI Taxonomy" id="311458"/>
    <lineage>
        <taxon>Archaea</taxon>
        <taxon>Nitrososphaerota</taxon>
        <taxon>Candidatus Caldarchaeales</taxon>
        <taxon>Candidatus Caldarchaeaceae</taxon>
        <taxon>Candidatus Caldarchaeum</taxon>
    </lineage>
</organism>
<dbReference type="Proteomes" id="UP000608579">
    <property type="component" value="Unassembled WGS sequence"/>
</dbReference>
<evidence type="ECO:0000313" key="2">
    <source>
        <dbReference type="Proteomes" id="UP000608579"/>
    </source>
</evidence>
<dbReference type="Pfam" id="PF24114">
    <property type="entry name" value="DUF7388"/>
    <property type="match status" value="1"/>
</dbReference>
<comment type="caution">
    <text evidence="1">The sequence shown here is derived from an EMBL/GenBank/DDBJ whole genome shotgun (WGS) entry which is preliminary data.</text>
</comment>
<sequence length="271" mass="30079">MAAFQIGKASKPSVTKQNLKEIQKNLTQLRYSIHVIDSERIVDDIPLSMFDELLSISEELGGYAAPVLTIPVRRSDFAERLKECIEVLKRHKLGGVCIVAGNPAYLNEDEKNRPADRLLIKAAEAVGKEAIYDGKLLMVGTENIERTAAYIAAKYRAIPFTLLDEARRGEVRRFSSAGRPVAVYVPYHIGNPLPEEALNRARAYALRRLGNAGGEVEVAAKMCQVTVLGDVEKIRRRLMRIAEEGASLVVGYPLEEGLEQVRRLAEAVLHM</sequence>
<dbReference type="InterPro" id="IPR055812">
    <property type="entry name" value="DUF7388"/>
</dbReference>
<accession>A0A832ZVN7</accession>
<gene>
    <name evidence="1" type="ORF">EYH45_04010</name>
</gene>
<dbReference type="AlphaFoldDB" id="A0A832ZVN7"/>
<dbReference type="EMBL" id="DQVM01000077">
    <property type="protein sequence ID" value="HIQ29712.1"/>
    <property type="molecule type" value="Genomic_DNA"/>
</dbReference>
<reference evidence="1" key="1">
    <citation type="journal article" date="2020" name="ISME J.">
        <title>Gammaproteobacteria mediating utilization of methyl-, sulfur- and petroleum organic compounds in deep ocean hydrothermal plumes.</title>
        <authorList>
            <person name="Zhou Z."/>
            <person name="Liu Y."/>
            <person name="Pan J."/>
            <person name="Cron B.R."/>
            <person name="Toner B.M."/>
            <person name="Anantharaman K."/>
            <person name="Breier J.A."/>
            <person name="Dick G.J."/>
            <person name="Li M."/>
        </authorList>
    </citation>
    <scope>NUCLEOTIDE SEQUENCE</scope>
    <source>
        <strain evidence="1">SZUA-1515</strain>
    </source>
</reference>
<protein>
    <submittedName>
        <fullName evidence="1">Uncharacterized protein</fullName>
    </submittedName>
</protein>
<evidence type="ECO:0000313" key="1">
    <source>
        <dbReference type="EMBL" id="HIQ29712.1"/>
    </source>
</evidence>
<proteinExistence type="predicted"/>